<feature type="transmembrane region" description="Helical" evidence="8">
    <location>
        <begin position="455"/>
        <end position="479"/>
    </location>
</feature>
<dbReference type="InterPro" id="IPR018043">
    <property type="entry name" value="Na/Gal_symport_CS"/>
</dbReference>
<dbReference type="EMBL" id="JACHVC010000006">
    <property type="protein sequence ID" value="MBC2605463.1"/>
    <property type="molecule type" value="Genomic_DNA"/>
</dbReference>
<sequence>MTNTSQTDAADSPSHLSDKVPVPQKIGYGLGSFLDMWGQWLYNSLAFQVFNIFLHINPGLVSTVLMINRLWDAVTDPVCGWLSDNTRTRFGRRRPYILVAGVLAGVCLPLLFAVGRDWSSHHYFVYMILSSAVYICITSAFMMPYTSLGMEMTPNYNERTVLMGVRNAIQKAPELAMFFAGQFTTLAIWDGANFDNLSDRLYQLVTTSEAWQHGKGENILLGAQVYTIMLGSIMVISAISMFFLLRERYYKKVVERKQQKVKILETIYQALSCKPFRYLLVMVLAYGIGTSMVGALGYYNTVYYVCAGDLGLGAAWNFKMGIAGMVFGFAGIPFYTMISKWLGKKGAMGLVLFMAILAFIGDWFFYNPNYPWMQLLATGCVAFTGAGFWTLYSSILPDVIDYDELETGKRREGAFSACQSWIMKVGIAIGAGASGWILAATGFDSDLGGDQPPEAIFWIRFLLSTVPVLFLSAALFCLYKFPLSREKMASIRVDLENMRGEV</sequence>
<dbReference type="Pfam" id="PF13347">
    <property type="entry name" value="MFS_2"/>
    <property type="match status" value="1"/>
</dbReference>
<protein>
    <submittedName>
        <fullName evidence="9">MFS transporter</fullName>
    </submittedName>
</protein>
<evidence type="ECO:0000313" key="10">
    <source>
        <dbReference type="Proteomes" id="UP000526501"/>
    </source>
</evidence>
<dbReference type="SUPFAM" id="SSF103473">
    <property type="entry name" value="MFS general substrate transporter"/>
    <property type="match status" value="1"/>
</dbReference>
<reference evidence="9 10" key="1">
    <citation type="submission" date="2020-07" db="EMBL/GenBank/DDBJ databases">
        <authorList>
            <person name="Feng X."/>
        </authorList>
    </citation>
    <scope>NUCLEOTIDE SEQUENCE [LARGE SCALE GENOMIC DNA]</scope>
    <source>
        <strain evidence="9 10">JCM23202</strain>
    </source>
</reference>
<dbReference type="RefSeq" id="WP_185659338.1">
    <property type="nucleotide sequence ID" value="NZ_CAWPOO010000006.1"/>
</dbReference>
<evidence type="ECO:0000256" key="4">
    <source>
        <dbReference type="ARBA" id="ARBA00022475"/>
    </source>
</evidence>
<evidence type="ECO:0000256" key="7">
    <source>
        <dbReference type="ARBA" id="ARBA00023136"/>
    </source>
</evidence>
<dbReference type="PANTHER" id="PTHR11328:SF24">
    <property type="entry name" value="MAJOR FACILITATOR SUPERFAMILY (MFS) PROFILE DOMAIN-CONTAINING PROTEIN"/>
    <property type="match status" value="1"/>
</dbReference>
<dbReference type="GO" id="GO:0008643">
    <property type="term" value="P:carbohydrate transport"/>
    <property type="evidence" value="ECO:0007669"/>
    <property type="project" value="InterPro"/>
</dbReference>
<keyword evidence="5 8" id="KW-0812">Transmembrane</keyword>
<dbReference type="GO" id="GO:0006814">
    <property type="term" value="P:sodium ion transport"/>
    <property type="evidence" value="ECO:0007669"/>
    <property type="project" value="InterPro"/>
</dbReference>
<comment type="subcellular location">
    <subcellularLocation>
        <location evidence="1">Cell membrane</location>
        <topology evidence="1">Multi-pass membrane protein</topology>
    </subcellularLocation>
</comment>
<keyword evidence="10" id="KW-1185">Reference proteome</keyword>
<feature type="transmembrane region" description="Helical" evidence="8">
    <location>
        <begin position="278"/>
        <end position="299"/>
    </location>
</feature>
<gene>
    <name evidence="9" type="ORF">H5P27_05350</name>
</gene>
<keyword evidence="6 8" id="KW-1133">Transmembrane helix</keyword>
<name>A0A7X1E7S8_9BACT</name>
<feature type="transmembrane region" description="Helical" evidence="8">
    <location>
        <begin position="96"/>
        <end position="115"/>
    </location>
</feature>
<dbReference type="Gene3D" id="1.20.1250.20">
    <property type="entry name" value="MFS general substrate transporter like domains"/>
    <property type="match status" value="1"/>
</dbReference>
<dbReference type="InterPro" id="IPR036259">
    <property type="entry name" value="MFS_trans_sf"/>
</dbReference>
<dbReference type="PANTHER" id="PTHR11328">
    <property type="entry name" value="MAJOR FACILITATOR SUPERFAMILY DOMAIN-CONTAINING PROTEIN"/>
    <property type="match status" value="1"/>
</dbReference>
<evidence type="ECO:0000256" key="2">
    <source>
        <dbReference type="ARBA" id="ARBA00009617"/>
    </source>
</evidence>
<dbReference type="InterPro" id="IPR039672">
    <property type="entry name" value="MFS_2"/>
</dbReference>
<comment type="caution">
    <text evidence="9">The sequence shown here is derived from an EMBL/GenBank/DDBJ whole genome shotgun (WGS) entry which is preliminary data.</text>
</comment>
<accession>A0A7X1E7S8</accession>
<feature type="transmembrane region" description="Helical" evidence="8">
    <location>
        <begin position="314"/>
        <end position="335"/>
    </location>
</feature>
<dbReference type="GO" id="GO:0015293">
    <property type="term" value="F:symporter activity"/>
    <property type="evidence" value="ECO:0007669"/>
    <property type="project" value="InterPro"/>
</dbReference>
<evidence type="ECO:0000256" key="3">
    <source>
        <dbReference type="ARBA" id="ARBA00022448"/>
    </source>
</evidence>
<feature type="transmembrane region" description="Helical" evidence="8">
    <location>
        <begin position="347"/>
        <end position="366"/>
    </location>
</feature>
<evidence type="ECO:0000256" key="5">
    <source>
        <dbReference type="ARBA" id="ARBA00022692"/>
    </source>
</evidence>
<dbReference type="AlphaFoldDB" id="A0A7X1E7S8"/>
<feature type="transmembrane region" description="Helical" evidence="8">
    <location>
        <begin position="225"/>
        <end position="245"/>
    </location>
</feature>
<evidence type="ECO:0000256" key="1">
    <source>
        <dbReference type="ARBA" id="ARBA00004651"/>
    </source>
</evidence>
<dbReference type="GO" id="GO:0005886">
    <property type="term" value="C:plasma membrane"/>
    <property type="evidence" value="ECO:0007669"/>
    <property type="project" value="UniProtKB-SubCell"/>
</dbReference>
<feature type="transmembrane region" description="Helical" evidence="8">
    <location>
        <begin position="121"/>
        <end position="142"/>
    </location>
</feature>
<comment type="similarity">
    <text evidence="2">Belongs to the sodium:galactoside symporter (TC 2.A.2) family.</text>
</comment>
<evidence type="ECO:0000256" key="6">
    <source>
        <dbReference type="ARBA" id="ARBA00022989"/>
    </source>
</evidence>
<keyword evidence="7 8" id="KW-0472">Membrane</keyword>
<dbReference type="PROSITE" id="PS00872">
    <property type="entry name" value="NA_GALACTOSIDE_SYMP"/>
    <property type="match status" value="1"/>
</dbReference>
<keyword evidence="4" id="KW-1003">Cell membrane</keyword>
<evidence type="ECO:0000256" key="8">
    <source>
        <dbReference type="SAM" id="Phobius"/>
    </source>
</evidence>
<keyword evidence="3" id="KW-0813">Transport</keyword>
<proteinExistence type="inferred from homology"/>
<feature type="transmembrane region" description="Helical" evidence="8">
    <location>
        <begin position="40"/>
        <end position="61"/>
    </location>
</feature>
<feature type="transmembrane region" description="Helical" evidence="8">
    <location>
        <begin position="372"/>
        <end position="400"/>
    </location>
</feature>
<dbReference type="Proteomes" id="UP000526501">
    <property type="component" value="Unassembled WGS sequence"/>
</dbReference>
<organism evidence="9 10">
    <name type="scientific">Pelagicoccus albus</name>
    <dbReference type="NCBI Taxonomy" id="415222"/>
    <lineage>
        <taxon>Bacteria</taxon>
        <taxon>Pseudomonadati</taxon>
        <taxon>Verrucomicrobiota</taxon>
        <taxon>Opitutia</taxon>
        <taxon>Puniceicoccales</taxon>
        <taxon>Pelagicoccaceae</taxon>
        <taxon>Pelagicoccus</taxon>
    </lineage>
</organism>
<feature type="transmembrane region" description="Helical" evidence="8">
    <location>
        <begin position="421"/>
        <end position="443"/>
    </location>
</feature>
<evidence type="ECO:0000313" key="9">
    <source>
        <dbReference type="EMBL" id="MBC2605463.1"/>
    </source>
</evidence>